<proteinExistence type="predicted"/>
<dbReference type="AlphaFoldDB" id="A0A1G6K301"/>
<keyword evidence="1" id="KW-0472">Membrane</keyword>
<keyword evidence="1" id="KW-1133">Transmembrane helix</keyword>
<name>A0A1G6K301_9BACT</name>
<evidence type="ECO:0000313" key="4">
    <source>
        <dbReference type="Proteomes" id="UP000199322"/>
    </source>
</evidence>
<keyword evidence="2" id="KW-0282">Flagellum</keyword>
<keyword evidence="2" id="KW-0969">Cilium</keyword>
<dbReference type="Proteomes" id="UP000297288">
    <property type="component" value="Unassembled WGS sequence"/>
</dbReference>
<dbReference type="OrthoDB" id="47739at2"/>
<reference evidence="2 4" key="1">
    <citation type="submission" date="2016-10" db="EMBL/GenBank/DDBJ databases">
        <authorList>
            <person name="de Groot N.N."/>
        </authorList>
    </citation>
    <scope>NUCLEOTIDE SEQUENCE [LARGE SCALE GENOMIC DNA]</scope>
    <source>
        <strain evidence="2 4">WG14</strain>
    </source>
</reference>
<accession>A0A1G6K301</accession>
<dbReference type="RefSeq" id="WP_091402886.1">
    <property type="nucleotide sequence ID" value="NZ_FMYV01000002.1"/>
</dbReference>
<reference evidence="3 5" key="2">
    <citation type="submission" date="2019-04" db="EMBL/GenBank/DDBJ databases">
        <title>Draft genome sequence data and analysis of a Fermenting Bacterium, Geotoga petraea strain HO-Geo1, isolated from heavy-oil petroleum reservoir in Russia.</title>
        <authorList>
            <person name="Grouzdev D.S."/>
            <person name="Semenova E.M."/>
            <person name="Sokolova D.S."/>
            <person name="Tourova T.P."/>
            <person name="Poltaraus A.B."/>
            <person name="Nazina T.N."/>
        </authorList>
    </citation>
    <scope>NUCLEOTIDE SEQUENCE [LARGE SCALE GENOMIC DNA]</scope>
    <source>
        <strain evidence="3 5">HO-Geo1</strain>
    </source>
</reference>
<evidence type="ECO:0000313" key="2">
    <source>
        <dbReference type="EMBL" id="SDC25380.1"/>
    </source>
</evidence>
<evidence type="ECO:0000256" key="1">
    <source>
        <dbReference type="SAM" id="Phobius"/>
    </source>
</evidence>
<dbReference type="Proteomes" id="UP000199322">
    <property type="component" value="Unassembled WGS sequence"/>
</dbReference>
<evidence type="ECO:0000313" key="5">
    <source>
        <dbReference type="Proteomes" id="UP000297288"/>
    </source>
</evidence>
<keyword evidence="4" id="KW-1185">Reference proteome</keyword>
<dbReference type="EMBL" id="FMYV01000002">
    <property type="protein sequence ID" value="SDC25380.1"/>
    <property type="molecule type" value="Genomic_DNA"/>
</dbReference>
<gene>
    <name evidence="3" type="ORF">E4650_05020</name>
    <name evidence="2" type="ORF">SAMN04488588_0722</name>
</gene>
<sequence length="128" mass="14613">MNLEQVSNEASSTALSSSGGISIFFWLLTIILVLVLMGLLYFLLNRLMKGGKRNTKIGLIKKFYIDKNFYIGILKIFDEYYMVLFSNSSSEVIKKIDYDEIQELLENKSSFVNTFASVLNKESKGNEK</sequence>
<keyword evidence="1" id="KW-0812">Transmembrane</keyword>
<evidence type="ECO:0000313" key="3">
    <source>
        <dbReference type="EMBL" id="TGG88407.1"/>
    </source>
</evidence>
<feature type="transmembrane region" description="Helical" evidence="1">
    <location>
        <begin position="20"/>
        <end position="44"/>
    </location>
</feature>
<organism evidence="2 4">
    <name type="scientific">Geotoga petraea</name>
    <dbReference type="NCBI Taxonomy" id="28234"/>
    <lineage>
        <taxon>Bacteria</taxon>
        <taxon>Thermotogati</taxon>
        <taxon>Thermotogota</taxon>
        <taxon>Thermotogae</taxon>
        <taxon>Petrotogales</taxon>
        <taxon>Petrotogaceae</taxon>
        <taxon>Geotoga</taxon>
    </lineage>
</organism>
<keyword evidence="2" id="KW-0966">Cell projection</keyword>
<dbReference type="EMBL" id="SRME01000002">
    <property type="protein sequence ID" value="TGG88407.1"/>
    <property type="molecule type" value="Genomic_DNA"/>
</dbReference>
<protein>
    <submittedName>
        <fullName evidence="2">Flagellar protein FliO/FliZ</fullName>
    </submittedName>
</protein>
<dbReference type="STRING" id="28234.SAMN04488588_0722"/>